<dbReference type="EMBL" id="CVQI01036384">
    <property type="protein sequence ID" value="CRK47260.1"/>
    <property type="molecule type" value="Genomic_DNA"/>
</dbReference>
<dbReference type="Proteomes" id="UP000044602">
    <property type="component" value="Unassembled WGS sequence"/>
</dbReference>
<evidence type="ECO:0000313" key="4">
    <source>
        <dbReference type="Proteomes" id="UP000045706"/>
    </source>
</evidence>
<reference evidence="3 4" key="1">
    <citation type="submission" date="2015-05" db="EMBL/GenBank/DDBJ databases">
        <authorList>
            <person name="Fogelqvist Johan"/>
        </authorList>
    </citation>
    <scope>NUCLEOTIDE SEQUENCE [LARGE SCALE GENOMIC DNA]</scope>
    <source>
        <strain evidence="1">VL1</strain>
        <strain evidence="2">VL2</strain>
    </source>
</reference>
<evidence type="ECO:0000313" key="1">
    <source>
        <dbReference type="EMBL" id="CRK12747.1"/>
    </source>
</evidence>
<dbReference type="EMBL" id="CVQH01004002">
    <property type="protein sequence ID" value="CRK12747.1"/>
    <property type="molecule type" value="Genomic_DNA"/>
</dbReference>
<sequence length="154" mass="17166">MNFQSSLQVMEVHVHYTPQRPCHGMYIRWEISGAVVEHIPPRSCPRPMHPLYSPTMRWHILIAGVFAALVDSTPQYDLCAGYCSIKAGYSSIPTSGQCSPETTYVTETVVETRTVTETENVATTVYEPTTERITLIAISTVYITDDYTATEVGT</sequence>
<keyword evidence="3" id="KW-1185">Reference proteome</keyword>
<dbReference type="Proteomes" id="UP000045706">
    <property type="component" value="Unassembled WGS sequence"/>
</dbReference>
<name>A0A0G4KSM6_VERLO</name>
<proteinExistence type="predicted"/>
<protein>
    <submittedName>
        <fullName evidence="1">Uncharacterized protein</fullName>
    </submittedName>
</protein>
<gene>
    <name evidence="1" type="ORF">BN1708_010592</name>
    <name evidence="2" type="ORF">BN1723_007437</name>
</gene>
<evidence type="ECO:0000313" key="2">
    <source>
        <dbReference type="EMBL" id="CRK47260.1"/>
    </source>
</evidence>
<accession>A0A0G4KSM6</accession>
<dbReference type="AlphaFoldDB" id="A0A0G4KSM6"/>
<evidence type="ECO:0000313" key="3">
    <source>
        <dbReference type="Proteomes" id="UP000044602"/>
    </source>
</evidence>
<organism evidence="1 3">
    <name type="scientific">Verticillium longisporum</name>
    <name type="common">Verticillium dahliae var. longisporum</name>
    <dbReference type="NCBI Taxonomy" id="100787"/>
    <lineage>
        <taxon>Eukaryota</taxon>
        <taxon>Fungi</taxon>
        <taxon>Dikarya</taxon>
        <taxon>Ascomycota</taxon>
        <taxon>Pezizomycotina</taxon>
        <taxon>Sordariomycetes</taxon>
        <taxon>Hypocreomycetidae</taxon>
        <taxon>Glomerellales</taxon>
        <taxon>Plectosphaerellaceae</taxon>
        <taxon>Verticillium</taxon>
    </lineage>
</organism>